<evidence type="ECO:0000313" key="6">
    <source>
        <dbReference type="EMBL" id="MBK5928529.1"/>
    </source>
</evidence>
<dbReference type="InterPro" id="IPR007318">
    <property type="entry name" value="Phopholipid_MeTrfase"/>
</dbReference>
<evidence type="ECO:0000256" key="3">
    <source>
        <dbReference type="ARBA" id="ARBA00022989"/>
    </source>
</evidence>
<keyword evidence="4 5" id="KW-0472">Membrane</keyword>
<name>A0A934WK60_9RHOB</name>
<dbReference type="Pfam" id="PF04191">
    <property type="entry name" value="PEMT"/>
    <property type="match status" value="1"/>
</dbReference>
<dbReference type="GO" id="GO:0016740">
    <property type="term" value="F:transferase activity"/>
    <property type="evidence" value="ECO:0007669"/>
    <property type="project" value="UniProtKB-ARBA"/>
</dbReference>
<dbReference type="EMBL" id="NHSD01000310">
    <property type="protein sequence ID" value="MBK5928529.1"/>
    <property type="molecule type" value="Genomic_DNA"/>
</dbReference>
<reference evidence="6" key="2">
    <citation type="journal article" date="2020" name="Microorganisms">
        <title>Osmotic Adaptation and Compatible Solute Biosynthesis of Phototrophic Bacteria as Revealed from Genome Analyses.</title>
        <authorList>
            <person name="Imhoff J.F."/>
            <person name="Rahn T."/>
            <person name="Kunzel S."/>
            <person name="Keller A."/>
            <person name="Neulinger S.C."/>
        </authorList>
    </citation>
    <scope>NUCLEOTIDE SEQUENCE</scope>
    <source>
        <strain evidence="6">LMG 28126</strain>
    </source>
</reference>
<keyword evidence="3 5" id="KW-1133">Transmembrane helix</keyword>
<dbReference type="AlphaFoldDB" id="A0A934WK60"/>
<dbReference type="PANTHER" id="PTHR12714">
    <property type="entry name" value="PROTEIN-S ISOPRENYLCYSTEINE O-METHYLTRANSFERASE"/>
    <property type="match status" value="1"/>
</dbReference>
<accession>A0A934WK60</accession>
<proteinExistence type="predicted"/>
<comment type="caution">
    <text evidence="6">The sequence shown here is derived from an EMBL/GenBank/DDBJ whole genome shotgun (WGS) entry which is preliminary data.</text>
</comment>
<comment type="subcellular location">
    <subcellularLocation>
        <location evidence="1">Endomembrane system</location>
        <topology evidence="1">Multi-pass membrane protein</topology>
    </subcellularLocation>
</comment>
<keyword evidence="2 5" id="KW-0812">Transmembrane</keyword>
<keyword evidence="7" id="KW-1185">Reference proteome</keyword>
<gene>
    <name evidence="6" type="ORF">CCR87_14520</name>
</gene>
<dbReference type="RefSeq" id="WP_201158294.1">
    <property type="nucleotide sequence ID" value="NZ_NHSD01000310.1"/>
</dbReference>
<protein>
    <recommendedName>
        <fullName evidence="8">Protein-S-isoprenylcysteine O-methyltransferase Ste14</fullName>
    </recommendedName>
</protein>
<evidence type="ECO:0000256" key="5">
    <source>
        <dbReference type="SAM" id="Phobius"/>
    </source>
</evidence>
<evidence type="ECO:0000256" key="1">
    <source>
        <dbReference type="ARBA" id="ARBA00004127"/>
    </source>
</evidence>
<reference evidence="6" key="1">
    <citation type="submission" date="2017-05" db="EMBL/GenBank/DDBJ databases">
        <authorList>
            <person name="Imhoff J.F."/>
            <person name="Rahn T."/>
            <person name="Kuenzel S."/>
            <person name="Neulinger S.C."/>
        </authorList>
    </citation>
    <scope>NUCLEOTIDE SEQUENCE</scope>
    <source>
        <strain evidence="6">LMG 28126</strain>
    </source>
</reference>
<sequence>MRWLDYPPVWLLGFLGLAWGQVWLMPGPSMQPTGTWPGWLGGALVLAGLGLMVLATPQFLRLGTTLVPHRAPRALITGGIYRLSRNPIYLADVLLLAGFVLRWEAWVSLLLVPVFMWVVEVRFIRPEEERLHHAFGDDFNAYRARVRRWI</sequence>
<evidence type="ECO:0000313" key="7">
    <source>
        <dbReference type="Proteomes" id="UP000706333"/>
    </source>
</evidence>
<evidence type="ECO:0000256" key="2">
    <source>
        <dbReference type="ARBA" id="ARBA00022692"/>
    </source>
</evidence>
<dbReference type="Proteomes" id="UP000706333">
    <property type="component" value="Unassembled WGS sequence"/>
</dbReference>
<dbReference type="GO" id="GO:0012505">
    <property type="term" value="C:endomembrane system"/>
    <property type="evidence" value="ECO:0007669"/>
    <property type="project" value="UniProtKB-SubCell"/>
</dbReference>
<evidence type="ECO:0000256" key="4">
    <source>
        <dbReference type="ARBA" id="ARBA00023136"/>
    </source>
</evidence>
<evidence type="ECO:0008006" key="8">
    <source>
        <dbReference type="Google" id="ProtNLM"/>
    </source>
</evidence>
<dbReference type="Gene3D" id="1.20.120.1630">
    <property type="match status" value="1"/>
</dbReference>
<dbReference type="PANTHER" id="PTHR12714:SF24">
    <property type="entry name" value="SLR1182 PROTEIN"/>
    <property type="match status" value="1"/>
</dbReference>
<organism evidence="6 7">
    <name type="scientific">Rhodobaculum claviforme</name>
    <dbReference type="NCBI Taxonomy" id="1549854"/>
    <lineage>
        <taxon>Bacteria</taxon>
        <taxon>Pseudomonadati</taxon>
        <taxon>Pseudomonadota</taxon>
        <taxon>Alphaproteobacteria</taxon>
        <taxon>Rhodobacterales</taxon>
        <taxon>Paracoccaceae</taxon>
        <taxon>Rhodobaculum</taxon>
    </lineage>
</organism>
<feature type="transmembrane region" description="Helical" evidence="5">
    <location>
        <begin position="36"/>
        <end position="60"/>
    </location>
</feature>
<feature type="transmembrane region" description="Helical" evidence="5">
    <location>
        <begin position="6"/>
        <end position="24"/>
    </location>
</feature>